<evidence type="ECO:0000313" key="2">
    <source>
        <dbReference type="Proteomes" id="UP000807469"/>
    </source>
</evidence>
<protein>
    <submittedName>
        <fullName evidence="1">Uncharacterized protein</fullName>
    </submittedName>
</protein>
<comment type="caution">
    <text evidence="1">The sequence shown here is derived from an EMBL/GenBank/DDBJ whole genome shotgun (WGS) entry which is preliminary data.</text>
</comment>
<name>A0A9P5YNM0_9AGAR</name>
<keyword evidence="2" id="KW-1185">Reference proteome</keyword>
<evidence type="ECO:0000313" key="1">
    <source>
        <dbReference type="EMBL" id="KAF9472258.1"/>
    </source>
</evidence>
<organism evidence="1 2">
    <name type="scientific">Pholiota conissans</name>
    <dbReference type="NCBI Taxonomy" id="109636"/>
    <lineage>
        <taxon>Eukaryota</taxon>
        <taxon>Fungi</taxon>
        <taxon>Dikarya</taxon>
        <taxon>Basidiomycota</taxon>
        <taxon>Agaricomycotina</taxon>
        <taxon>Agaricomycetes</taxon>
        <taxon>Agaricomycetidae</taxon>
        <taxon>Agaricales</taxon>
        <taxon>Agaricineae</taxon>
        <taxon>Strophariaceae</taxon>
        <taxon>Pholiota</taxon>
    </lineage>
</organism>
<proteinExistence type="predicted"/>
<gene>
    <name evidence="1" type="ORF">BDN70DRAFT_938314</name>
</gene>
<dbReference type="Proteomes" id="UP000807469">
    <property type="component" value="Unassembled WGS sequence"/>
</dbReference>
<dbReference type="AlphaFoldDB" id="A0A9P5YNM0"/>
<dbReference type="EMBL" id="MU155557">
    <property type="protein sequence ID" value="KAF9472258.1"/>
    <property type="molecule type" value="Genomic_DNA"/>
</dbReference>
<reference evidence="1" key="1">
    <citation type="submission" date="2020-11" db="EMBL/GenBank/DDBJ databases">
        <authorList>
            <consortium name="DOE Joint Genome Institute"/>
            <person name="Ahrendt S."/>
            <person name="Riley R."/>
            <person name="Andreopoulos W."/>
            <person name="Labutti K."/>
            <person name="Pangilinan J."/>
            <person name="Ruiz-Duenas F.J."/>
            <person name="Barrasa J.M."/>
            <person name="Sanchez-Garcia M."/>
            <person name="Camarero S."/>
            <person name="Miyauchi S."/>
            <person name="Serrano A."/>
            <person name="Linde D."/>
            <person name="Babiker R."/>
            <person name="Drula E."/>
            <person name="Ayuso-Fernandez I."/>
            <person name="Pacheco R."/>
            <person name="Padilla G."/>
            <person name="Ferreira P."/>
            <person name="Barriuso J."/>
            <person name="Kellner H."/>
            <person name="Castanera R."/>
            <person name="Alfaro M."/>
            <person name="Ramirez L."/>
            <person name="Pisabarro A.G."/>
            <person name="Kuo A."/>
            <person name="Tritt A."/>
            <person name="Lipzen A."/>
            <person name="He G."/>
            <person name="Yan M."/>
            <person name="Ng V."/>
            <person name="Cullen D."/>
            <person name="Martin F."/>
            <person name="Rosso M.-N."/>
            <person name="Henrissat B."/>
            <person name="Hibbett D."/>
            <person name="Martinez A.T."/>
            <person name="Grigoriev I.V."/>
        </authorList>
    </citation>
    <scope>NUCLEOTIDE SEQUENCE</scope>
    <source>
        <strain evidence="1">CIRM-BRFM 674</strain>
    </source>
</reference>
<dbReference type="OrthoDB" id="3046363at2759"/>
<accession>A0A9P5YNM0</accession>
<sequence>MVSRISHPSLSPIDKLPYDALREIFMHGVPTYPNILNHRFEMTLLILNIAMGGGWCSSETSILSGEQLVDEDAFTFILEYLALVQYFDVNAIIWDTLATPKITCPNLSTVVLHSDGCNSEDKATVSNFQSVLGLTATPPLQRLSMLNFKLSPENALTHFLFENFFRTDTKEISERIGLHRLDCPIRKLTVVTENLWDATENITTSEDLVLYETREWT</sequence>